<keyword evidence="1" id="KW-0175">Coiled coil</keyword>
<dbReference type="GO" id="GO:0003743">
    <property type="term" value="F:translation initiation factor activity"/>
    <property type="evidence" value="ECO:0007669"/>
    <property type="project" value="UniProtKB-KW"/>
</dbReference>
<proteinExistence type="predicted"/>
<dbReference type="eggNOG" id="ENOG50337F3">
    <property type="taxonomic scope" value="Bacteria"/>
</dbReference>
<reference evidence="3 4" key="1">
    <citation type="journal article" date="2013" name="Genome Announc.">
        <title>Draft Genome Sequence of Rhodococcus rhodnii Strain LMG5362, a Symbiont of Rhodnius prolixus (Hemiptera, Reduviidae, Triatominae), the Principle Vector of Trypanosoma cruzi.</title>
        <authorList>
            <person name="Pachebat J.A."/>
            <person name="van Keulen G."/>
            <person name="Whitten M.M."/>
            <person name="Girdwood S."/>
            <person name="Del Sol R."/>
            <person name="Dyson P.J."/>
            <person name="Facey P.D."/>
        </authorList>
    </citation>
    <scope>NUCLEOTIDE SEQUENCE [LARGE SCALE GENOMIC DNA]</scope>
    <source>
        <strain evidence="3 4">LMG 5362</strain>
    </source>
</reference>
<dbReference type="Proteomes" id="UP000013525">
    <property type="component" value="Unassembled WGS sequence"/>
</dbReference>
<organism evidence="3 4">
    <name type="scientific">Rhodococcus rhodnii LMG 5362</name>
    <dbReference type="NCBI Taxonomy" id="1273125"/>
    <lineage>
        <taxon>Bacteria</taxon>
        <taxon>Bacillati</taxon>
        <taxon>Actinomycetota</taxon>
        <taxon>Actinomycetes</taxon>
        <taxon>Mycobacteriales</taxon>
        <taxon>Nocardiaceae</taxon>
        <taxon>Rhodococcus</taxon>
    </lineage>
</organism>
<keyword evidence="3" id="KW-0396">Initiation factor</keyword>
<feature type="compositionally biased region" description="Basic and acidic residues" evidence="2">
    <location>
        <begin position="121"/>
        <end position="135"/>
    </location>
</feature>
<dbReference type="EMBL" id="APMY01000096">
    <property type="protein sequence ID" value="EOM75306.1"/>
    <property type="molecule type" value="Genomic_DNA"/>
</dbReference>
<feature type="coiled-coil region" evidence="1">
    <location>
        <begin position="233"/>
        <end position="260"/>
    </location>
</feature>
<keyword evidence="4" id="KW-1185">Reference proteome</keyword>
<feature type="compositionally biased region" description="Low complexity" evidence="2">
    <location>
        <begin position="30"/>
        <end position="41"/>
    </location>
</feature>
<evidence type="ECO:0000313" key="4">
    <source>
        <dbReference type="Proteomes" id="UP000013525"/>
    </source>
</evidence>
<feature type="compositionally biased region" description="Low complexity" evidence="2">
    <location>
        <begin position="155"/>
        <end position="165"/>
    </location>
</feature>
<evidence type="ECO:0000313" key="3">
    <source>
        <dbReference type="EMBL" id="EOM75306.1"/>
    </source>
</evidence>
<dbReference type="AlphaFoldDB" id="R7WJ67"/>
<feature type="region of interest" description="Disordered" evidence="2">
    <location>
        <begin position="1"/>
        <end position="41"/>
    </location>
</feature>
<accession>R7WJ67</accession>
<gene>
    <name evidence="3" type="ORF">Rrhod_3363</name>
</gene>
<feature type="compositionally biased region" description="Pro residues" evidence="2">
    <location>
        <begin position="136"/>
        <end position="154"/>
    </location>
</feature>
<evidence type="ECO:0000256" key="2">
    <source>
        <dbReference type="SAM" id="MobiDB-lite"/>
    </source>
</evidence>
<dbReference type="PATRIC" id="fig|1273125.3.peg.3202"/>
<name>R7WJ67_9NOCA</name>
<feature type="compositionally biased region" description="Basic and acidic residues" evidence="2">
    <location>
        <begin position="1"/>
        <end position="27"/>
    </location>
</feature>
<sequence length="266" mass="27603">MRAGPLERDAVGRVCHSDTHSPVRKDVVMPPRTRTTGRPPTLTRDELDALSAALAEGRRATVYLRDAITSLGIEAGTSAKVVSIDGTSVLVRPKGVDDELPFEPDELHARRPAAPQQNARAKAEPAAHQELEPAPKKPASPKPATPKPAAPKPVPAAAASTPAPRAARRKAPASVSVTIHADAAGEWSVTVAQGAKRPSKATPVSPDAVERAIGELDVPAVADAVADILAAARNAAALKVDELTEQLEQARRALDALGGKSQASAQ</sequence>
<comment type="caution">
    <text evidence="3">The sequence shown here is derived from an EMBL/GenBank/DDBJ whole genome shotgun (WGS) entry which is preliminary data.</text>
</comment>
<feature type="region of interest" description="Disordered" evidence="2">
    <location>
        <begin position="109"/>
        <end position="176"/>
    </location>
</feature>
<keyword evidence="3" id="KW-0648">Protein biosynthesis</keyword>
<protein>
    <submittedName>
        <fullName evidence="3">Translation initiation factor</fullName>
    </submittedName>
</protein>
<evidence type="ECO:0000256" key="1">
    <source>
        <dbReference type="SAM" id="Coils"/>
    </source>
</evidence>